<dbReference type="Proteomes" id="UP000749311">
    <property type="component" value="Unassembled WGS sequence"/>
</dbReference>
<sequence length="78" mass="8897">MHPRKRIPAELLMLADQQAHYHLVRGRVTLRYGWMDCTERSCEAAHQVALVLRRCGWDEPYRGCPDCALAISVEDCGA</sequence>
<reference evidence="1 2" key="1">
    <citation type="submission" date="2020-02" db="EMBL/GenBank/DDBJ databases">
        <title>Sequencing the genomes of 1000 actinobacteria strains.</title>
        <authorList>
            <person name="Klenk H.-P."/>
        </authorList>
    </citation>
    <scope>NUCLEOTIDE SEQUENCE [LARGE SCALE GENOMIC DNA]</scope>
    <source>
        <strain evidence="1 2">DSM 19609</strain>
    </source>
</reference>
<comment type="caution">
    <text evidence="1">The sequence shown here is derived from an EMBL/GenBank/DDBJ whole genome shotgun (WGS) entry which is preliminary data.</text>
</comment>
<proteinExistence type="predicted"/>
<evidence type="ECO:0000313" key="2">
    <source>
        <dbReference type="Proteomes" id="UP000749311"/>
    </source>
</evidence>
<organism evidence="1 2">
    <name type="scientific">Brooklawnia cerclae</name>
    <dbReference type="NCBI Taxonomy" id="349934"/>
    <lineage>
        <taxon>Bacteria</taxon>
        <taxon>Bacillati</taxon>
        <taxon>Actinomycetota</taxon>
        <taxon>Actinomycetes</taxon>
        <taxon>Propionibacteriales</taxon>
        <taxon>Propionibacteriaceae</taxon>
        <taxon>Brooklawnia</taxon>
    </lineage>
</organism>
<dbReference type="RefSeq" id="WP_167164048.1">
    <property type="nucleotide sequence ID" value="NZ_BAAAOO010000012.1"/>
</dbReference>
<gene>
    <name evidence="1" type="ORF">FB473_000224</name>
</gene>
<evidence type="ECO:0000313" key="1">
    <source>
        <dbReference type="EMBL" id="NIH55579.1"/>
    </source>
</evidence>
<protein>
    <submittedName>
        <fullName evidence="1">Uncharacterized protein</fullName>
    </submittedName>
</protein>
<dbReference type="EMBL" id="JAAMOZ010000001">
    <property type="protein sequence ID" value="NIH55579.1"/>
    <property type="molecule type" value="Genomic_DNA"/>
</dbReference>
<accession>A0ABX0SB05</accession>
<name>A0ABX0SB05_9ACTN</name>
<keyword evidence="2" id="KW-1185">Reference proteome</keyword>